<dbReference type="FunFam" id="3.20.20.100:FF:000015">
    <property type="entry name" value="Oxidoreductase, aldo/keto reductase family"/>
    <property type="match status" value="1"/>
</dbReference>
<dbReference type="Pfam" id="PF00248">
    <property type="entry name" value="Aldo_ket_red"/>
    <property type="match status" value="1"/>
</dbReference>
<evidence type="ECO:0000256" key="6">
    <source>
        <dbReference type="PIRSR" id="PIRSR000097-3"/>
    </source>
</evidence>
<dbReference type="GO" id="GO:0016616">
    <property type="term" value="F:oxidoreductase activity, acting on the CH-OH group of donors, NAD or NADP as acceptor"/>
    <property type="evidence" value="ECO:0007669"/>
    <property type="project" value="UniProtKB-ARBA"/>
</dbReference>
<dbReference type="AlphaFoldDB" id="A0A1B2IVP4"/>
<accession>A0A1B2IVP4</accession>
<dbReference type="InterPro" id="IPR018170">
    <property type="entry name" value="Aldo/ket_reductase_CS"/>
</dbReference>
<dbReference type="OrthoDB" id="9804790at2"/>
<dbReference type="KEGG" id="lpd:AYR62_00540"/>
<feature type="domain" description="NADP-dependent oxidoreductase" evidence="7">
    <location>
        <begin position="18"/>
        <end position="267"/>
    </location>
</feature>
<evidence type="ECO:0000256" key="3">
    <source>
        <dbReference type="ARBA" id="ARBA00023002"/>
    </source>
</evidence>
<keyword evidence="3" id="KW-0560">Oxidoreductase</keyword>
<reference evidence="8 9" key="1">
    <citation type="submission" date="2016-03" db="EMBL/GenBank/DDBJ databases">
        <title>Pediococcus and Lactobacillus from brewery environment - whole genome sequencing and assembly.</title>
        <authorList>
            <person name="Behr J."/>
            <person name="Geissler A.J."/>
            <person name="Vogel R.F."/>
        </authorList>
    </citation>
    <scope>NUCLEOTIDE SEQUENCE [LARGE SCALE GENOMIC DNA]</scope>
    <source>
        <strain evidence="8 9">TMW 1.1995</strain>
    </source>
</reference>
<dbReference type="PIRSF" id="PIRSF000097">
    <property type="entry name" value="AKR"/>
    <property type="match status" value="1"/>
</dbReference>
<evidence type="ECO:0000313" key="8">
    <source>
        <dbReference type="EMBL" id="ANZ66112.1"/>
    </source>
</evidence>
<organism evidence="8 9">
    <name type="scientific">Secundilactobacillus paracollinoides</name>
    <dbReference type="NCBI Taxonomy" id="240427"/>
    <lineage>
        <taxon>Bacteria</taxon>
        <taxon>Bacillati</taxon>
        <taxon>Bacillota</taxon>
        <taxon>Bacilli</taxon>
        <taxon>Lactobacillales</taxon>
        <taxon>Lactobacillaceae</taxon>
        <taxon>Secundilactobacillus</taxon>
    </lineage>
</organism>
<dbReference type="RefSeq" id="WP_065901445.1">
    <property type="nucleotide sequence ID" value="NZ_CP014912.1"/>
</dbReference>
<evidence type="ECO:0000259" key="7">
    <source>
        <dbReference type="Pfam" id="PF00248"/>
    </source>
</evidence>
<dbReference type="CDD" id="cd19071">
    <property type="entry name" value="AKR_AKR1-5-like"/>
    <property type="match status" value="1"/>
</dbReference>
<keyword evidence="2" id="KW-0521">NADP</keyword>
<dbReference type="InterPro" id="IPR020471">
    <property type="entry name" value="AKR"/>
</dbReference>
<dbReference type="PRINTS" id="PR00069">
    <property type="entry name" value="ALDKETRDTASE"/>
</dbReference>
<dbReference type="Gene3D" id="3.20.20.100">
    <property type="entry name" value="NADP-dependent oxidoreductase domain"/>
    <property type="match status" value="1"/>
</dbReference>
<proteinExistence type="inferred from homology"/>
<dbReference type="PROSITE" id="PS00062">
    <property type="entry name" value="ALDOKETO_REDUCTASE_2"/>
    <property type="match status" value="1"/>
</dbReference>
<dbReference type="PANTHER" id="PTHR43827">
    <property type="entry name" value="2,5-DIKETO-D-GLUCONIC ACID REDUCTASE"/>
    <property type="match status" value="1"/>
</dbReference>
<sequence>MSLTDTYQLANGTKIPVIGFGTWQSADGDEAYHAVLDALKAGYRHIDTAAAYGNEDSVGKAIKDSGVDRDELFVTTKLWNADHGYDATKKALETSLAKLGLDYVNLYLIHWANPVAFRDNWEEMNAGSWRAMEEAYDAGKTKAIGVSNFRPKHLDALLKTAKVTPMVNQLFINPSDLEPEVVAYNDAHHILTEAYSPFGTGKLVKNKGITAIAEKYGKSVPQLILRWQLQHGFLPLPKSVHTQYIQANTEIFDFNLAHTDMTQLDEAFKGVAGYAQDPDTARF</sequence>
<dbReference type="InterPro" id="IPR036812">
    <property type="entry name" value="NAD(P)_OxRdtase_dom_sf"/>
</dbReference>
<comment type="similarity">
    <text evidence="1">Belongs to the aldo/keto reductase family.</text>
</comment>
<name>A0A1B2IVP4_9LACO</name>
<dbReference type="Proteomes" id="UP000093267">
    <property type="component" value="Chromosome"/>
</dbReference>
<protein>
    <submittedName>
        <fullName evidence="8">2,5-diketo-D-gluconic acid reductase</fullName>
    </submittedName>
</protein>
<evidence type="ECO:0000256" key="5">
    <source>
        <dbReference type="PIRSR" id="PIRSR000097-2"/>
    </source>
</evidence>
<feature type="active site" description="Proton donor" evidence="4">
    <location>
        <position position="52"/>
    </location>
</feature>
<dbReference type="PROSITE" id="PS00798">
    <property type="entry name" value="ALDOKETO_REDUCTASE_1"/>
    <property type="match status" value="1"/>
</dbReference>
<gene>
    <name evidence="8" type="ORF">AYR63_02415</name>
</gene>
<feature type="binding site" evidence="5">
    <location>
        <position position="110"/>
    </location>
    <ligand>
        <name>substrate</name>
    </ligand>
</feature>
<dbReference type="InterPro" id="IPR023210">
    <property type="entry name" value="NADP_OxRdtase_dom"/>
</dbReference>
<evidence type="ECO:0000256" key="2">
    <source>
        <dbReference type="ARBA" id="ARBA00022857"/>
    </source>
</evidence>
<evidence type="ECO:0000256" key="1">
    <source>
        <dbReference type="ARBA" id="ARBA00007905"/>
    </source>
</evidence>
<dbReference type="EMBL" id="CP014924">
    <property type="protein sequence ID" value="ANZ66112.1"/>
    <property type="molecule type" value="Genomic_DNA"/>
</dbReference>
<dbReference type="PANTHER" id="PTHR43827:SF3">
    <property type="entry name" value="NADP-DEPENDENT OXIDOREDUCTASE DOMAIN-CONTAINING PROTEIN"/>
    <property type="match status" value="1"/>
</dbReference>
<evidence type="ECO:0000313" key="9">
    <source>
        <dbReference type="Proteomes" id="UP000093267"/>
    </source>
</evidence>
<dbReference type="SUPFAM" id="SSF51430">
    <property type="entry name" value="NAD(P)-linked oxidoreductase"/>
    <property type="match status" value="1"/>
</dbReference>
<keyword evidence="9" id="KW-1185">Reference proteome</keyword>
<feature type="site" description="Lowers pKa of active site Tyr" evidence="6">
    <location>
        <position position="77"/>
    </location>
</feature>
<evidence type="ECO:0000256" key="4">
    <source>
        <dbReference type="PIRSR" id="PIRSR000097-1"/>
    </source>
</evidence>